<keyword evidence="15" id="KW-1015">Disulfide bond</keyword>
<evidence type="ECO:0000256" key="16">
    <source>
        <dbReference type="ARBA" id="ARBA00023180"/>
    </source>
</evidence>
<evidence type="ECO:0000256" key="4">
    <source>
        <dbReference type="ARBA" id="ARBA00006462"/>
    </source>
</evidence>
<evidence type="ECO:0000313" key="26">
    <source>
        <dbReference type="Proteomes" id="UP001107558"/>
    </source>
</evidence>
<comment type="pathway">
    <text evidence="3">Protein modification; protein glycosylation.</text>
</comment>
<dbReference type="Gene3D" id="3.90.550.50">
    <property type="match status" value="1"/>
</dbReference>
<evidence type="ECO:0000256" key="10">
    <source>
        <dbReference type="ARBA" id="ARBA00022723"/>
    </source>
</evidence>
<dbReference type="GO" id="GO:0000166">
    <property type="term" value="F:nucleotide binding"/>
    <property type="evidence" value="ECO:0007669"/>
    <property type="project" value="UniProtKB-KW"/>
</dbReference>
<sequence>MRYQNQSTRISKAIPLFFGFSLGFFLAFLMQFLPNIIRNDSYSEYLFKRNTLDFHHDSSFEDLIEYKFHEVNDTTHKNDNNSIAKQLYNEVRVLCWIMTNPENHEKKAIHVKNTWGKHCNKILFMSSSYDKNLPTIALPVKEGRNNLWAKTKEAFKYVYKNHLNDFDWFMKADDDTYVIVENLRYFLYPYSSYQPIYFGCHFDRYIKQGYMSGGAGYVLSKEALKRFIEKALPNKTKCRQESDGAEDVELGKCMENVQVEAGYSLDSSGKGRFFPMGPESHFSPGLIDKEFWYYKYVDRVGRHGLDCCSDYAISFHYVSPVQMYIFEYFIYHLRPYGITYQNQPLPEKIKNKKNNEEIFINLGSFNISKLEKKNFSTIT</sequence>
<evidence type="ECO:0000256" key="19">
    <source>
        <dbReference type="ARBA" id="ARBA00041226"/>
    </source>
</evidence>
<reference evidence="25" key="1">
    <citation type="submission" date="2021-03" db="EMBL/GenBank/DDBJ databases">
        <title>Chromosome level genome of the anhydrobiotic midge Polypedilum vanderplanki.</title>
        <authorList>
            <person name="Yoshida Y."/>
            <person name="Kikawada T."/>
            <person name="Gusev O."/>
        </authorList>
    </citation>
    <scope>NUCLEOTIDE SEQUENCE</scope>
    <source>
        <strain evidence="25">NIAS01</strain>
        <tissue evidence="25">Whole body or cell culture</tissue>
    </source>
</reference>
<evidence type="ECO:0000256" key="13">
    <source>
        <dbReference type="ARBA" id="ARBA00022989"/>
    </source>
</evidence>
<keyword evidence="16" id="KW-0325">Glycoprotein</keyword>
<dbReference type="InterPro" id="IPR026050">
    <property type="entry name" value="C1GALT1/C1GALT1_chp1"/>
</dbReference>
<evidence type="ECO:0000256" key="18">
    <source>
        <dbReference type="ARBA" id="ARBA00040898"/>
    </source>
</evidence>
<comment type="similarity">
    <text evidence="4">Belongs to the glycosyltransferase 31 family. Beta3-Gal-T subfamily.</text>
</comment>
<evidence type="ECO:0000256" key="2">
    <source>
        <dbReference type="ARBA" id="ARBA00004606"/>
    </source>
</evidence>
<evidence type="ECO:0000256" key="7">
    <source>
        <dbReference type="ARBA" id="ARBA00022676"/>
    </source>
</evidence>
<keyword evidence="7" id="KW-0328">Glycosyltransferase</keyword>
<keyword evidence="14 23" id="KW-0472">Membrane</keyword>
<comment type="caution">
    <text evidence="25">The sequence shown here is derived from an EMBL/GenBank/DDBJ whole genome shotgun (WGS) entry which is preliminary data.</text>
</comment>
<evidence type="ECO:0000256" key="3">
    <source>
        <dbReference type="ARBA" id="ARBA00004922"/>
    </source>
</evidence>
<dbReference type="OrthoDB" id="414175at2759"/>
<evidence type="ECO:0000256" key="22">
    <source>
        <dbReference type="ARBA" id="ARBA00059245"/>
    </source>
</evidence>
<feature type="transmembrane region" description="Helical" evidence="23">
    <location>
        <begin position="12"/>
        <end position="33"/>
    </location>
</feature>
<evidence type="ECO:0000256" key="5">
    <source>
        <dbReference type="ARBA" id="ARBA00011748"/>
    </source>
</evidence>
<keyword evidence="26" id="KW-1185">Reference proteome</keyword>
<evidence type="ECO:0000256" key="11">
    <source>
        <dbReference type="ARBA" id="ARBA00022741"/>
    </source>
</evidence>
<dbReference type="PANTHER" id="PTHR23033">
    <property type="entry name" value="BETA1,3-GALACTOSYLTRANSFERASE"/>
    <property type="match status" value="1"/>
</dbReference>
<evidence type="ECO:0000256" key="23">
    <source>
        <dbReference type="SAM" id="Phobius"/>
    </source>
</evidence>
<keyword evidence="10" id="KW-0479">Metal-binding</keyword>
<keyword evidence="8" id="KW-0808">Transferase</keyword>
<dbReference type="Pfam" id="PF02434">
    <property type="entry name" value="Fringe"/>
    <property type="match status" value="1"/>
</dbReference>
<organism evidence="25 26">
    <name type="scientific">Polypedilum vanderplanki</name>
    <name type="common">Sleeping chironomid midge</name>
    <dbReference type="NCBI Taxonomy" id="319348"/>
    <lineage>
        <taxon>Eukaryota</taxon>
        <taxon>Metazoa</taxon>
        <taxon>Ecdysozoa</taxon>
        <taxon>Arthropoda</taxon>
        <taxon>Hexapoda</taxon>
        <taxon>Insecta</taxon>
        <taxon>Pterygota</taxon>
        <taxon>Neoptera</taxon>
        <taxon>Endopterygota</taxon>
        <taxon>Diptera</taxon>
        <taxon>Nematocera</taxon>
        <taxon>Chironomoidea</taxon>
        <taxon>Chironomidae</taxon>
        <taxon>Chironominae</taxon>
        <taxon>Polypedilum</taxon>
        <taxon>Polypedilum</taxon>
    </lineage>
</organism>
<dbReference type="InterPro" id="IPR003378">
    <property type="entry name" value="Fringe-like_glycosylTrfase"/>
</dbReference>
<evidence type="ECO:0000256" key="14">
    <source>
        <dbReference type="ARBA" id="ARBA00023136"/>
    </source>
</evidence>
<dbReference type="SUPFAM" id="SSF53187">
    <property type="entry name" value="Zn-dependent exopeptidases"/>
    <property type="match status" value="1"/>
</dbReference>
<keyword evidence="11" id="KW-0547">Nucleotide-binding</keyword>
<dbReference type="Proteomes" id="UP001107558">
    <property type="component" value="Chromosome 4"/>
</dbReference>
<dbReference type="AlphaFoldDB" id="A0A9J6BCS3"/>
<feature type="domain" description="Fringe-like glycosyltransferase" evidence="24">
    <location>
        <begin position="97"/>
        <end position="259"/>
    </location>
</feature>
<evidence type="ECO:0000256" key="9">
    <source>
        <dbReference type="ARBA" id="ARBA00022692"/>
    </source>
</evidence>
<keyword evidence="13 23" id="KW-1133">Transmembrane helix</keyword>
<keyword evidence="12" id="KW-0735">Signal-anchor</keyword>
<comment type="cofactor">
    <cofactor evidence="1">
        <name>Mn(2+)</name>
        <dbReference type="ChEBI" id="CHEBI:29035"/>
    </cofactor>
</comment>
<comment type="subunit">
    <text evidence="5">Homodimer; disulfide-linked.</text>
</comment>
<evidence type="ECO:0000256" key="21">
    <source>
        <dbReference type="ARBA" id="ARBA00043065"/>
    </source>
</evidence>
<dbReference type="EMBL" id="JADBJN010000004">
    <property type="protein sequence ID" value="KAG5667439.1"/>
    <property type="molecule type" value="Genomic_DNA"/>
</dbReference>
<evidence type="ECO:0000313" key="25">
    <source>
        <dbReference type="EMBL" id="KAG5667439.1"/>
    </source>
</evidence>
<comment type="function">
    <text evidence="22">Glycosyltransferase that generates the core 1 O-glycan Gal-beta1-3GalNAc-alpha1-Ser/Thr (T antigen), which is a precursor for many extended O-glycans in glycoproteins.</text>
</comment>
<dbReference type="EC" id="2.4.1.122" evidence="6"/>
<evidence type="ECO:0000256" key="12">
    <source>
        <dbReference type="ARBA" id="ARBA00022968"/>
    </source>
</evidence>
<dbReference type="PANTHER" id="PTHR23033:SF14">
    <property type="entry name" value="GLYCOPROTEIN-N-ACETYLGALACTOSAMINE 3-BETA-GALACTOSYLTRANSFERASE 1-RELATED"/>
    <property type="match status" value="1"/>
</dbReference>
<protein>
    <recommendedName>
        <fullName evidence="18">Glycoprotein-N-acetylgalactosamine 3-beta-galactosyltransferase 1</fullName>
        <ecNumber evidence="6">2.4.1.122</ecNumber>
    </recommendedName>
    <alternativeName>
        <fullName evidence="20">Core 1 O-glycan T-synthase</fullName>
    </alternativeName>
    <alternativeName>
        <fullName evidence="21">Core 1 UDP-galactose:N-acetylgalactosamine-alpha-R beta 1,3-galactosyltransferase 1</fullName>
    </alternativeName>
    <alternativeName>
        <fullName evidence="19">Core 1 beta1,3-galactosyltransferase 1</fullName>
    </alternativeName>
</protein>
<evidence type="ECO:0000256" key="6">
    <source>
        <dbReference type="ARBA" id="ARBA00012557"/>
    </source>
</evidence>
<name>A0A9J6BCS3_POLVA</name>
<evidence type="ECO:0000256" key="20">
    <source>
        <dbReference type="ARBA" id="ARBA00042009"/>
    </source>
</evidence>
<gene>
    <name evidence="25" type="ORF">PVAND_015419</name>
</gene>
<evidence type="ECO:0000256" key="1">
    <source>
        <dbReference type="ARBA" id="ARBA00001936"/>
    </source>
</evidence>
<comment type="subcellular location">
    <subcellularLocation>
        <location evidence="2">Membrane</location>
        <topology evidence="2">Single-pass type II membrane protein</topology>
    </subcellularLocation>
</comment>
<evidence type="ECO:0000256" key="17">
    <source>
        <dbReference type="ARBA" id="ARBA00023211"/>
    </source>
</evidence>
<evidence type="ECO:0000259" key="24">
    <source>
        <dbReference type="Pfam" id="PF02434"/>
    </source>
</evidence>
<dbReference type="GO" id="GO:0030145">
    <property type="term" value="F:manganese ion binding"/>
    <property type="evidence" value="ECO:0007669"/>
    <property type="project" value="UniProtKB-ARBA"/>
</dbReference>
<dbReference type="GO" id="GO:0016263">
    <property type="term" value="F:glycoprotein-N-acetylgalactosamine 3-beta-galactosyltransferase activity"/>
    <property type="evidence" value="ECO:0007669"/>
    <property type="project" value="UniProtKB-EC"/>
</dbReference>
<keyword evidence="17" id="KW-0464">Manganese</keyword>
<evidence type="ECO:0000256" key="15">
    <source>
        <dbReference type="ARBA" id="ARBA00023157"/>
    </source>
</evidence>
<evidence type="ECO:0000256" key="8">
    <source>
        <dbReference type="ARBA" id="ARBA00022679"/>
    </source>
</evidence>
<dbReference type="GO" id="GO:0016020">
    <property type="term" value="C:membrane"/>
    <property type="evidence" value="ECO:0007669"/>
    <property type="project" value="UniProtKB-SubCell"/>
</dbReference>
<keyword evidence="9 23" id="KW-0812">Transmembrane</keyword>
<accession>A0A9J6BCS3</accession>
<dbReference type="FunFam" id="3.90.550.50:FF:000017">
    <property type="entry name" value="Glycoprotein-N-acetylgalactosamine 3-beta-galactosyltransferase 1"/>
    <property type="match status" value="1"/>
</dbReference>
<proteinExistence type="inferred from homology"/>